<evidence type="ECO:0000313" key="3">
    <source>
        <dbReference type="Proteomes" id="UP000198242"/>
    </source>
</evidence>
<dbReference type="Proteomes" id="UP000198242">
    <property type="component" value="Chromosome I"/>
</dbReference>
<feature type="transmembrane region" description="Helical" evidence="1">
    <location>
        <begin position="6"/>
        <end position="29"/>
    </location>
</feature>
<dbReference type="OrthoDB" id="4239455at2"/>
<evidence type="ECO:0008006" key="4">
    <source>
        <dbReference type="Google" id="ProtNLM"/>
    </source>
</evidence>
<keyword evidence="1" id="KW-1133">Transmembrane helix</keyword>
<keyword evidence="1" id="KW-0472">Membrane</keyword>
<keyword evidence="3" id="KW-1185">Reference proteome</keyword>
<protein>
    <recommendedName>
        <fullName evidence="4">DUF3592 domain-containing protein</fullName>
    </recommendedName>
</protein>
<dbReference type="AlphaFoldDB" id="A0A1C4YDF2"/>
<dbReference type="RefSeq" id="WP_089007719.1">
    <property type="nucleotide sequence ID" value="NZ_LT607411.1"/>
</dbReference>
<evidence type="ECO:0000256" key="1">
    <source>
        <dbReference type="SAM" id="Phobius"/>
    </source>
</evidence>
<dbReference type="EMBL" id="LT607411">
    <property type="protein sequence ID" value="SCF18802.1"/>
    <property type="molecule type" value="Genomic_DNA"/>
</dbReference>
<reference evidence="3" key="1">
    <citation type="submission" date="2016-06" db="EMBL/GenBank/DDBJ databases">
        <authorList>
            <person name="Varghese N."/>
            <person name="Submissions Spin"/>
        </authorList>
    </citation>
    <scope>NUCLEOTIDE SEQUENCE [LARGE SCALE GENOMIC DNA]</scope>
    <source>
        <strain evidence="3">DSM 43909</strain>
    </source>
</reference>
<organism evidence="2 3">
    <name type="scientific">Micromonospora viridifaciens</name>
    <dbReference type="NCBI Taxonomy" id="1881"/>
    <lineage>
        <taxon>Bacteria</taxon>
        <taxon>Bacillati</taxon>
        <taxon>Actinomycetota</taxon>
        <taxon>Actinomycetes</taxon>
        <taxon>Micromonosporales</taxon>
        <taxon>Micromonosporaceae</taxon>
        <taxon>Micromonospora</taxon>
    </lineage>
</organism>
<evidence type="ECO:0000313" key="2">
    <source>
        <dbReference type="EMBL" id="SCF18802.1"/>
    </source>
</evidence>
<proteinExistence type="predicted"/>
<sequence>MLYMVGAVVIVLFFAGIFLVIAYIGFAVIRTRWIQGEFRRSGRGIRVEGVCVDLGWTGSGLVRSGIRYQREDGRESFAWTRYRPSIPVQVGDTARVLYDPKGKAHAVVNGDFNEGSYVAGALLCAFGLFFFGGLLYVVFW</sequence>
<feature type="transmembrane region" description="Helical" evidence="1">
    <location>
        <begin position="117"/>
        <end position="139"/>
    </location>
</feature>
<gene>
    <name evidence="2" type="ORF">GA0074695_4153</name>
</gene>
<accession>A0A1C4YDF2</accession>
<keyword evidence="1" id="KW-0812">Transmembrane</keyword>
<name>A0A1C4YDF2_MICVI</name>